<accession>A0ABQ4Z0H9</accession>
<evidence type="ECO:0008006" key="3">
    <source>
        <dbReference type="Google" id="ProtNLM"/>
    </source>
</evidence>
<keyword evidence="2" id="KW-1185">Reference proteome</keyword>
<proteinExistence type="predicted"/>
<dbReference type="Proteomes" id="UP001151760">
    <property type="component" value="Unassembled WGS sequence"/>
</dbReference>
<sequence length="173" mass="19663">MSPGNMCHGGINYLTEKYVGPTVSLGIVAGERIPSERSPATIPQRQVTREWYPHRQVARESPKMSMGNVGNVVVKFQVHMKFLNYYQPKKSQRTMLINVEGRQVPLYGAGWGLVMPNINGRVPVNLKFEINSQANLVGRLVKTKHRRQVFCIMEMDSQNSKFVNFKENSCSYS</sequence>
<comment type="caution">
    <text evidence="1">The sequence shown here is derived from an EMBL/GenBank/DDBJ whole genome shotgun (WGS) entry which is preliminary data.</text>
</comment>
<protein>
    <recommendedName>
        <fullName evidence="3">Late embryogenesis abundant protein LEA-2 subgroup domain-containing protein</fullName>
    </recommendedName>
</protein>
<organism evidence="1 2">
    <name type="scientific">Tanacetum coccineum</name>
    <dbReference type="NCBI Taxonomy" id="301880"/>
    <lineage>
        <taxon>Eukaryota</taxon>
        <taxon>Viridiplantae</taxon>
        <taxon>Streptophyta</taxon>
        <taxon>Embryophyta</taxon>
        <taxon>Tracheophyta</taxon>
        <taxon>Spermatophyta</taxon>
        <taxon>Magnoliopsida</taxon>
        <taxon>eudicotyledons</taxon>
        <taxon>Gunneridae</taxon>
        <taxon>Pentapetalae</taxon>
        <taxon>asterids</taxon>
        <taxon>campanulids</taxon>
        <taxon>Asterales</taxon>
        <taxon>Asteraceae</taxon>
        <taxon>Asteroideae</taxon>
        <taxon>Anthemideae</taxon>
        <taxon>Anthemidinae</taxon>
        <taxon>Tanacetum</taxon>
    </lineage>
</organism>
<evidence type="ECO:0000313" key="2">
    <source>
        <dbReference type="Proteomes" id="UP001151760"/>
    </source>
</evidence>
<reference evidence="1" key="1">
    <citation type="journal article" date="2022" name="Int. J. Mol. Sci.">
        <title>Draft Genome of Tanacetum Coccineum: Genomic Comparison of Closely Related Tanacetum-Family Plants.</title>
        <authorList>
            <person name="Yamashiro T."/>
            <person name="Shiraishi A."/>
            <person name="Nakayama K."/>
            <person name="Satake H."/>
        </authorList>
    </citation>
    <scope>NUCLEOTIDE SEQUENCE</scope>
</reference>
<name>A0ABQ4Z0H9_9ASTR</name>
<dbReference type="EMBL" id="BQNB010010910">
    <property type="protein sequence ID" value="GJS83550.1"/>
    <property type="molecule type" value="Genomic_DNA"/>
</dbReference>
<evidence type="ECO:0000313" key="1">
    <source>
        <dbReference type="EMBL" id="GJS83550.1"/>
    </source>
</evidence>
<gene>
    <name evidence="1" type="ORF">Tco_0750091</name>
</gene>
<reference evidence="1" key="2">
    <citation type="submission" date="2022-01" db="EMBL/GenBank/DDBJ databases">
        <authorList>
            <person name="Yamashiro T."/>
            <person name="Shiraishi A."/>
            <person name="Satake H."/>
            <person name="Nakayama K."/>
        </authorList>
    </citation>
    <scope>NUCLEOTIDE SEQUENCE</scope>
</reference>